<evidence type="ECO:0000256" key="10">
    <source>
        <dbReference type="ARBA" id="ARBA00023004"/>
    </source>
</evidence>
<dbReference type="InterPro" id="IPR000445">
    <property type="entry name" value="HhH_motif"/>
</dbReference>
<dbReference type="CDD" id="cd03431">
    <property type="entry name" value="NUDIX_DNA_Glycosylase_C-MutY"/>
    <property type="match status" value="1"/>
</dbReference>
<comment type="function">
    <text evidence="2">Adenine glycosylase active on G-A mispairs. MutY also corrects error-prone DNA synthesis past GO lesions which are due to the oxidatively damaged form of guanine: 7,8-dihydro-8-oxoguanine (8-oxo-dGTP).</text>
</comment>
<evidence type="ECO:0000256" key="6">
    <source>
        <dbReference type="ARBA" id="ARBA00022485"/>
    </source>
</evidence>
<dbReference type="InterPro" id="IPR005760">
    <property type="entry name" value="A/G_AdeGlyc_MutY"/>
</dbReference>
<dbReference type="InterPro" id="IPR044298">
    <property type="entry name" value="MIG/MutY"/>
</dbReference>
<dbReference type="Pfam" id="PF14815">
    <property type="entry name" value="NUDIX_4"/>
    <property type="match status" value="1"/>
</dbReference>
<dbReference type="PROSITE" id="PS01155">
    <property type="entry name" value="ENDONUCLEASE_III_2"/>
    <property type="match status" value="1"/>
</dbReference>
<feature type="domain" description="HhH-GPD" evidence="15">
    <location>
        <begin position="46"/>
        <end position="197"/>
    </location>
</feature>
<gene>
    <name evidence="16" type="primary">mutY</name>
    <name evidence="16" type="ORF">MQC88_08355</name>
</gene>
<dbReference type="InterPro" id="IPR023170">
    <property type="entry name" value="HhH_base_excis_C"/>
</dbReference>
<keyword evidence="17" id="KW-1185">Reference proteome</keyword>
<dbReference type="InterPro" id="IPR015797">
    <property type="entry name" value="NUDIX_hydrolase-like_dom_sf"/>
</dbReference>
<keyword evidence="8 14" id="KW-0227">DNA damage</keyword>
<evidence type="ECO:0000256" key="12">
    <source>
        <dbReference type="ARBA" id="ARBA00023204"/>
    </source>
</evidence>
<keyword evidence="12" id="KW-0234">DNA repair</keyword>
<evidence type="ECO:0000256" key="3">
    <source>
        <dbReference type="ARBA" id="ARBA00008343"/>
    </source>
</evidence>
<evidence type="ECO:0000259" key="15">
    <source>
        <dbReference type="SMART" id="SM00478"/>
    </source>
</evidence>
<organism evidence="16 17">
    <name type="scientific">Cognatiluteimonas sedimenti</name>
    <dbReference type="NCBI Taxonomy" id="2927791"/>
    <lineage>
        <taxon>Bacteria</taxon>
        <taxon>Pseudomonadati</taxon>
        <taxon>Pseudomonadota</taxon>
        <taxon>Gammaproteobacteria</taxon>
        <taxon>Lysobacterales</taxon>
        <taxon>Lysobacteraceae</taxon>
        <taxon>Cognatiluteimonas</taxon>
    </lineage>
</organism>
<dbReference type="PANTHER" id="PTHR42944:SF1">
    <property type="entry name" value="ADENINE DNA GLYCOSYLASE"/>
    <property type="match status" value="1"/>
</dbReference>
<accession>A0ABT0A4V1</accession>
<evidence type="ECO:0000256" key="2">
    <source>
        <dbReference type="ARBA" id="ARBA00002933"/>
    </source>
</evidence>
<dbReference type="Pfam" id="PF00730">
    <property type="entry name" value="HhH-GPD"/>
    <property type="match status" value="1"/>
</dbReference>
<dbReference type="PANTHER" id="PTHR42944">
    <property type="entry name" value="ADENINE DNA GLYCOSYLASE"/>
    <property type="match status" value="1"/>
</dbReference>
<dbReference type="Gene3D" id="3.90.79.10">
    <property type="entry name" value="Nucleoside Triphosphate Pyrophosphohydrolase"/>
    <property type="match status" value="1"/>
</dbReference>
<comment type="caution">
    <text evidence="16">The sequence shown here is derived from an EMBL/GenBank/DDBJ whole genome shotgun (WGS) entry which is preliminary data.</text>
</comment>
<dbReference type="CDD" id="cd00056">
    <property type="entry name" value="ENDO3c"/>
    <property type="match status" value="1"/>
</dbReference>
<keyword evidence="7" id="KW-0479">Metal-binding</keyword>
<evidence type="ECO:0000256" key="11">
    <source>
        <dbReference type="ARBA" id="ARBA00023014"/>
    </source>
</evidence>
<dbReference type="SUPFAM" id="SSF48150">
    <property type="entry name" value="DNA-glycosylase"/>
    <property type="match status" value="1"/>
</dbReference>
<dbReference type="InterPro" id="IPR004036">
    <property type="entry name" value="Endonuclease-III-like_CS2"/>
</dbReference>
<comment type="cofactor">
    <cofactor evidence="14">
        <name>[4Fe-4S] cluster</name>
        <dbReference type="ChEBI" id="CHEBI:49883"/>
    </cofactor>
    <text evidence="14">Binds 1 [4Fe-4S] cluster.</text>
</comment>
<comment type="similarity">
    <text evidence="3 14">Belongs to the Nth/MutY family.</text>
</comment>
<dbReference type="SUPFAM" id="SSF55811">
    <property type="entry name" value="Nudix"/>
    <property type="match status" value="1"/>
</dbReference>
<comment type="catalytic activity">
    <reaction evidence="1 14">
        <text>Hydrolyzes free adenine bases from 7,8-dihydro-8-oxoguanine:adenine mismatched double-stranded DNA, leaving an apurinic site.</text>
        <dbReference type="EC" id="3.2.2.31"/>
    </reaction>
</comment>
<dbReference type="NCBIfam" id="TIGR01084">
    <property type="entry name" value="mutY"/>
    <property type="match status" value="1"/>
</dbReference>
<reference evidence="16 17" key="1">
    <citation type="submission" date="2022-03" db="EMBL/GenBank/DDBJ databases">
        <title>Luteimonas soily sp. nov., a novel bacterium isolated from the soil.</title>
        <authorList>
            <person name="Zhang X."/>
        </authorList>
    </citation>
    <scope>NUCLEOTIDE SEQUENCE [LARGE SCALE GENOMIC DNA]</scope>
    <source>
        <strain evidence="16 17">50</strain>
    </source>
</reference>
<evidence type="ECO:0000256" key="4">
    <source>
        <dbReference type="ARBA" id="ARBA00012045"/>
    </source>
</evidence>
<name>A0ABT0A4V1_9GAMM</name>
<dbReference type="RefSeq" id="WP_243320981.1">
    <property type="nucleotide sequence ID" value="NZ_JALGCL010000002.1"/>
</dbReference>
<keyword evidence="9" id="KW-0378">Hydrolase</keyword>
<dbReference type="Proteomes" id="UP001165423">
    <property type="component" value="Unassembled WGS sequence"/>
</dbReference>
<evidence type="ECO:0000256" key="7">
    <source>
        <dbReference type="ARBA" id="ARBA00022723"/>
    </source>
</evidence>
<dbReference type="InterPro" id="IPR029119">
    <property type="entry name" value="MutY_C"/>
</dbReference>
<evidence type="ECO:0000256" key="14">
    <source>
        <dbReference type="RuleBase" id="RU365096"/>
    </source>
</evidence>
<dbReference type="Gene3D" id="1.10.1670.10">
    <property type="entry name" value="Helix-hairpin-Helix base-excision DNA repair enzymes (C-terminal)"/>
    <property type="match status" value="1"/>
</dbReference>
<keyword evidence="11" id="KW-0411">Iron-sulfur</keyword>
<dbReference type="SMART" id="SM00478">
    <property type="entry name" value="ENDO3c"/>
    <property type="match status" value="1"/>
</dbReference>
<evidence type="ECO:0000256" key="9">
    <source>
        <dbReference type="ARBA" id="ARBA00022801"/>
    </source>
</evidence>
<dbReference type="EC" id="3.2.2.31" evidence="4 14"/>
<keyword evidence="13 14" id="KW-0326">Glycosidase</keyword>
<keyword evidence="6" id="KW-0004">4Fe-4S</keyword>
<evidence type="ECO:0000313" key="17">
    <source>
        <dbReference type="Proteomes" id="UP001165423"/>
    </source>
</evidence>
<dbReference type="InterPro" id="IPR003265">
    <property type="entry name" value="HhH-GPD_domain"/>
</dbReference>
<protein>
    <recommendedName>
        <fullName evidence="5 14">Adenine DNA glycosylase</fullName>
        <ecNumber evidence="4 14">3.2.2.31</ecNumber>
    </recommendedName>
</protein>
<evidence type="ECO:0000256" key="13">
    <source>
        <dbReference type="ARBA" id="ARBA00023295"/>
    </source>
</evidence>
<keyword evidence="10 14" id="KW-0408">Iron</keyword>
<evidence type="ECO:0000256" key="5">
    <source>
        <dbReference type="ARBA" id="ARBA00022023"/>
    </source>
</evidence>
<sequence length="360" mass="39966">MPGNDAIGADDTFAARLLAWFDRCGRHDLPWQHPRTPYRVWLSEIMLQQTQVRVVVPYFERFVAALQDVGALARAPLDEVLALWSGLGYYARARNLHAAARRCVEQHGGQLPRDLDALVALPGIGRSTAGAILAQAWGDRFPIMDGNVKRVLARWHGIGGWPGTPAIEKRLWTIAAAQLPDRRMADYTQAQMDFGATLCTRYDPACIVCPVHDGCVALREGRVAELPTPKPGKPLPERSALVLLARRGDGRVLLQRRPPTGVWASLWSLPEAPGHELARDWFARHLVGDYDAGEPLVPIAHGFTHYRLQLQPLQWREVAPHARVADNDDLRWVARAELATLGIPAPIRKLLDTMLPEGSP</sequence>
<dbReference type="InterPro" id="IPR011257">
    <property type="entry name" value="DNA_glycosylase"/>
</dbReference>
<evidence type="ECO:0000256" key="1">
    <source>
        <dbReference type="ARBA" id="ARBA00000843"/>
    </source>
</evidence>
<proteinExistence type="inferred from homology"/>
<dbReference type="Pfam" id="PF00633">
    <property type="entry name" value="HHH"/>
    <property type="match status" value="1"/>
</dbReference>
<dbReference type="Gene3D" id="1.10.340.30">
    <property type="entry name" value="Hypothetical protein, domain 2"/>
    <property type="match status" value="1"/>
</dbReference>
<evidence type="ECO:0000313" key="16">
    <source>
        <dbReference type="EMBL" id="MCJ0825965.1"/>
    </source>
</evidence>
<dbReference type="EMBL" id="JALGCL010000002">
    <property type="protein sequence ID" value="MCJ0825965.1"/>
    <property type="molecule type" value="Genomic_DNA"/>
</dbReference>
<evidence type="ECO:0000256" key="8">
    <source>
        <dbReference type="ARBA" id="ARBA00022763"/>
    </source>
</evidence>